<dbReference type="Gene3D" id="3.40.50.12500">
    <property type="match status" value="1"/>
</dbReference>
<dbReference type="Pfam" id="PF01177">
    <property type="entry name" value="Asp_Glu_race"/>
    <property type="match status" value="1"/>
</dbReference>
<dbReference type="InterPro" id="IPR052186">
    <property type="entry name" value="Hydantoin_racemase-like"/>
</dbReference>
<evidence type="ECO:0000313" key="3">
    <source>
        <dbReference type="Proteomes" id="UP000827549"/>
    </source>
</evidence>
<dbReference type="GO" id="GO:0047661">
    <property type="term" value="F:amino-acid racemase activity"/>
    <property type="evidence" value="ECO:0007669"/>
    <property type="project" value="InterPro"/>
</dbReference>
<protein>
    <submittedName>
        <fullName evidence="2">Purtative protein</fullName>
    </submittedName>
</protein>
<keyword evidence="3" id="KW-1185">Reference proteome</keyword>
<dbReference type="PANTHER" id="PTHR28047:SF5">
    <property type="entry name" value="PROTEIN DCG1"/>
    <property type="match status" value="1"/>
</dbReference>
<dbReference type="EMBL" id="CP086717">
    <property type="protein sequence ID" value="WOO82864.1"/>
    <property type="molecule type" value="Genomic_DNA"/>
</dbReference>
<dbReference type="AlphaFoldDB" id="A0AAF0YDJ7"/>
<dbReference type="PANTHER" id="PTHR28047">
    <property type="entry name" value="PROTEIN DCG1"/>
    <property type="match status" value="1"/>
</dbReference>
<dbReference type="GeneID" id="87809570"/>
<reference evidence="2" key="1">
    <citation type="submission" date="2023-10" db="EMBL/GenBank/DDBJ databases">
        <authorList>
            <person name="Noh H."/>
        </authorList>
    </citation>
    <scope>NUCLEOTIDE SEQUENCE</scope>
    <source>
        <strain evidence="2">DUCC4014</strain>
    </source>
</reference>
<dbReference type="Proteomes" id="UP000827549">
    <property type="component" value="Chromosome 4"/>
</dbReference>
<sequence length="248" mass="26363">MPITRTAGSGPVRLLIINPNSTVAFTEHIAAELSSDLPRGYEATFYTAPASAPASIESMGDGIVTAAACMEELRPDLAHYHGFVVACFSNHPLTHALREEVSYPVVSILEAPLLMGAQLGAHVGILTTSPRWESLLAHDVATLGLSGKNTAGVVSSGFSVLDLEQKSPTEVGDRLVQIALDEFYTKRKTDVLVLGCAGMVGFVDQLRDKVPAGEMVVLEPVRCAFEMCVALVRSRARTSKGGVYAKPP</sequence>
<evidence type="ECO:0000256" key="1">
    <source>
        <dbReference type="ARBA" id="ARBA00038414"/>
    </source>
</evidence>
<comment type="similarity">
    <text evidence="1">Belongs to the HyuE racemase family.</text>
</comment>
<proteinExistence type="inferred from homology"/>
<accession>A0AAF0YDJ7</accession>
<dbReference type="InterPro" id="IPR053714">
    <property type="entry name" value="Iso_Racemase_Enz_sf"/>
</dbReference>
<dbReference type="InterPro" id="IPR015942">
    <property type="entry name" value="Asp/Glu/hydantoin_racemase"/>
</dbReference>
<dbReference type="RefSeq" id="XP_062628896.1">
    <property type="nucleotide sequence ID" value="XM_062772912.1"/>
</dbReference>
<organism evidence="2 3">
    <name type="scientific">Vanrija pseudolonga</name>
    <dbReference type="NCBI Taxonomy" id="143232"/>
    <lineage>
        <taxon>Eukaryota</taxon>
        <taxon>Fungi</taxon>
        <taxon>Dikarya</taxon>
        <taxon>Basidiomycota</taxon>
        <taxon>Agaricomycotina</taxon>
        <taxon>Tremellomycetes</taxon>
        <taxon>Trichosporonales</taxon>
        <taxon>Trichosporonaceae</taxon>
        <taxon>Vanrija</taxon>
    </lineage>
</organism>
<gene>
    <name evidence="2" type="primary">SPAC1F7.10</name>
    <name evidence="2" type="ORF">LOC62_04G006346</name>
</gene>
<evidence type="ECO:0000313" key="2">
    <source>
        <dbReference type="EMBL" id="WOO82864.1"/>
    </source>
</evidence>
<name>A0AAF0YDJ7_9TREE</name>